<evidence type="ECO:0008006" key="12">
    <source>
        <dbReference type="Google" id="ProtNLM"/>
    </source>
</evidence>
<sequence>MYSSRPADVLSSPESILHTAVVLPADFNHSLEETSGIQAPTLVTTTHSLRTTNIFHQLSNEQQTGSATTFVFTTRSLETTANIFQAQFTAHHTETVMVSSLVGQVAFAVFIAFFIFRYLKTVVGIYAWLSFKPKPILEKPTFTSEDVSVVCPTTFKTPDELVMCLKGIVRCSPAAIYVVTSHANVEAVKQCVKKNSIPGTTVLGVEKLNKRVQMLKALEFVDTKITVFADDDVVWPSERYLDYLLAIFEDPKVGAGGTRQRVTRRSGNIFNWLGIGYLERRNWNNICCQAIDGSISTLSGRTSAYRSEILQCDEFRYQFQNDSWRGKPLNSDDDKFLTRFVYSHGWNIQIQSDSHAILETTLEEDWKFIDQCMRWVRASKRGNFTVMENESYWCDLSRFPWGLYVIYIGQFQTPAILMDGLQFALLYLASGSDSQARATAFASLAAWMVFTKNVKLMPHLVRNPGDIRFIPASMLFSYLHGFLSVYAAFTLTHVAWGGKDLKALEKAKMGETEPLLTSAQTGAEPHDQTTCVLSQRTTPERK</sequence>
<dbReference type="SUPFAM" id="SSF53448">
    <property type="entry name" value="Nucleotide-diphospho-sugar transferases"/>
    <property type="match status" value="1"/>
</dbReference>
<accession>A0AAJ0GA06</accession>
<evidence type="ECO:0000256" key="1">
    <source>
        <dbReference type="ARBA" id="ARBA00004370"/>
    </source>
</evidence>
<dbReference type="AlphaFoldDB" id="A0AAJ0GA06"/>
<dbReference type="PANTHER" id="PTHR47844">
    <property type="entry name" value="SYNTHASE CPS1, PUTATIVE (AFU_ORTHOLOGUE AFUA_7G02500)-RELATED"/>
    <property type="match status" value="1"/>
</dbReference>
<comment type="caution">
    <text evidence="10">The sequence shown here is derived from an EMBL/GenBank/DDBJ whole genome shotgun (WGS) entry which is preliminary data.</text>
</comment>
<dbReference type="EMBL" id="JAWDJX010000034">
    <property type="protein sequence ID" value="KAK3050176.1"/>
    <property type="molecule type" value="Genomic_DNA"/>
</dbReference>
<reference evidence="10" key="1">
    <citation type="submission" date="2023-04" db="EMBL/GenBank/DDBJ databases">
        <title>Black Yeasts Isolated from many extreme environments.</title>
        <authorList>
            <person name="Coleine C."/>
            <person name="Stajich J.E."/>
            <person name="Selbmann L."/>
        </authorList>
    </citation>
    <scope>NUCLEOTIDE SEQUENCE</scope>
    <source>
        <strain evidence="10">CCFEE 5312</strain>
    </source>
</reference>
<dbReference type="InterPro" id="IPR029044">
    <property type="entry name" value="Nucleotide-diphossugar_trans"/>
</dbReference>
<evidence type="ECO:0000313" key="11">
    <source>
        <dbReference type="Proteomes" id="UP001271007"/>
    </source>
</evidence>
<feature type="region of interest" description="Disordered" evidence="8">
    <location>
        <begin position="515"/>
        <end position="542"/>
    </location>
</feature>
<dbReference type="GO" id="GO:0016757">
    <property type="term" value="F:glycosyltransferase activity"/>
    <property type="evidence" value="ECO:0007669"/>
    <property type="project" value="UniProtKB-KW"/>
</dbReference>
<keyword evidence="5 9" id="KW-1133">Transmembrane helix</keyword>
<evidence type="ECO:0000313" key="10">
    <source>
        <dbReference type="EMBL" id="KAK3050176.1"/>
    </source>
</evidence>
<protein>
    <recommendedName>
        <fullName evidence="12">Glycosyltransferase family 2 protein</fullName>
    </recommendedName>
</protein>
<keyword evidence="2" id="KW-0328">Glycosyltransferase</keyword>
<feature type="transmembrane region" description="Helical" evidence="9">
    <location>
        <begin position="475"/>
        <end position="496"/>
    </location>
</feature>
<keyword evidence="3" id="KW-0808">Transferase</keyword>
<keyword evidence="4 9" id="KW-0812">Transmembrane</keyword>
<evidence type="ECO:0000256" key="2">
    <source>
        <dbReference type="ARBA" id="ARBA00022676"/>
    </source>
</evidence>
<evidence type="ECO:0000256" key="8">
    <source>
        <dbReference type="SAM" id="MobiDB-lite"/>
    </source>
</evidence>
<evidence type="ECO:0000256" key="4">
    <source>
        <dbReference type="ARBA" id="ARBA00022692"/>
    </source>
</evidence>
<comment type="subcellular location">
    <subcellularLocation>
        <location evidence="1">Membrane</location>
    </subcellularLocation>
</comment>
<evidence type="ECO:0000256" key="7">
    <source>
        <dbReference type="ARBA" id="ARBA00023180"/>
    </source>
</evidence>
<proteinExistence type="predicted"/>
<dbReference type="Pfam" id="PF13641">
    <property type="entry name" value="Glyco_tranf_2_3"/>
    <property type="match status" value="1"/>
</dbReference>
<dbReference type="Gene3D" id="3.90.550.10">
    <property type="entry name" value="Spore Coat Polysaccharide Biosynthesis Protein SpsA, Chain A"/>
    <property type="match status" value="1"/>
</dbReference>
<evidence type="ECO:0000256" key="3">
    <source>
        <dbReference type="ARBA" id="ARBA00022679"/>
    </source>
</evidence>
<gene>
    <name evidence="10" type="ORF">LTR09_008565</name>
</gene>
<dbReference type="InterPro" id="IPR052427">
    <property type="entry name" value="Glycosyltrans_GT2/GT47"/>
</dbReference>
<keyword evidence="6 9" id="KW-0472">Membrane</keyword>
<dbReference type="GO" id="GO:0016020">
    <property type="term" value="C:membrane"/>
    <property type="evidence" value="ECO:0007669"/>
    <property type="project" value="UniProtKB-SubCell"/>
</dbReference>
<evidence type="ECO:0000256" key="5">
    <source>
        <dbReference type="ARBA" id="ARBA00022989"/>
    </source>
</evidence>
<dbReference type="Proteomes" id="UP001271007">
    <property type="component" value="Unassembled WGS sequence"/>
</dbReference>
<organism evidence="10 11">
    <name type="scientific">Extremus antarcticus</name>
    <dbReference type="NCBI Taxonomy" id="702011"/>
    <lineage>
        <taxon>Eukaryota</taxon>
        <taxon>Fungi</taxon>
        <taxon>Dikarya</taxon>
        <taxon>Ascomycota</taxon>
        <taxon>Pezizomycotina</taxon>
        <taxon>Dothideomycetes</taxon>
        <taxon>Dothideomycetidae</taxon>
        <taxon>Mycosphaerellales</taxon>
        <taxon>Extremaceae</taxon>
        <taxon>Extremus</taxon>
    </lineage>
</organism>
<keyword evidence="11" id="KW-1185">Reference proteome</keyword>
<evidence type="ECO:0000256" key="6">
    <source>
        <dbReference type="ARBA" id="ARBA00023136"/>
    </source>
</evidence>
<evidence type="ECO:0000256" key="9">
    <source>
        <dbReference type="SAM" id="Phobius"/>
    </source>
</evidence>
<name>A0AAJ0GA06_9PEZI</name>
<keyword evidence="7" id="KW-0325">Glycoprotein</keyword>
<dbReference type="PANTHER" id="PTHR47844:SF1">
    <property type="entry name" value="EXOSTOSIN-LIKE 2"/>
    <property type="match status" value="1"/>
</dbReference>
<feature type="transmembrane region" description="Helical" evidence="9">
    <location>
        <begin position="105"/>
        <end position="129"/>
    </location>
</feature>
<feature type="compositionally biased region" description="Polar residues" evidence="8">
    <location>
        <begin position="528"/>
        <end position="542"/>
    </location>
</feature>